<evidence type="ECO:0000313" key="5">
    <source>
        <dbReference type="Proteomes" id="UP000628854"/>
    </source>
</evidence>
<protein>
    <submittedName>
        <fullName evidence="4">GCN5 family N-acetyltransferase</fullName>
    </submittedName>
</protein>
<dbReference type="PROSITE" id="PS51186">
    <property type="entry name" value="GNAT"/>
    <property type="match status" value="1"/>
</dbReference>
<evidence type="ECO:0000256" key="1">
    <source>
        <dbReference type="ARBA" id="ARBA00022679"/>
    </source>
</evidence>
<keyword evidence="1" id="KW-0808">Transferase</keyword>
<dbReference type="Pfam" id="PF00583">
    <property type="entry name" value="Acetyltransf_1"/>
    <property type="match status" value="1"/>
</dbReference>
<dbReference type="Proteomes" id="UP000628854">
    <property type="component" value="Unassembled WGS sequence"/>
</dbReference>
<evidence type="ECO:0000313" key="4">
    <source>
        <dbReference type="EMBL" id="GGB77810.1"/>
    </source>
</evidence>
<dbReference type="Gene3D" id="3.40.630.30">
    <property type="match status" value="1"/>
</dbReference>
<dbReference type="PANTHER" id="PTHR43877">
    <property type="entry name" value="AMINOALKYLPHOSPHONATE N-ACETYLTRANSFERASE-RELATED-RELATED"/>
    <property type="match status" value="1"/>
</dbReference>
<feature type="domain" description="N-acetyltransferase" evidence="3">
    <location>
        <begin position="5"/>
        <end position="155"/>
    </location>
</feature>
<dbReference type="PANTHER" id="PTHR43877:SF5">
    <property type="entry name" value="BLL8307 PROTEIN"/>
    <property type="match status" value="1"/>
</dbReference>
<proteinExistence type="predicted"/>
<organism evidence="4 5">
    <name type="scientific">Henriciella pelagia</name>
    <dbReference type="NCBI Taxonomy" id="1977912"/>
    <lineage>
        <taxon>Bacteria</taxon>
        <taxon>Pseudomonadati</taxon>
        <taxon>Pseudomonadota</taxon>
        <taxon>Alphaproteobacteria</taxon>
        <taxon>Hyphomonadales</taxon>
        <taxon>Hyphomonadaceae</taxon>
        <taxon>Henriciella</taxon>
    </lineage>
</organism>
<dbReference type="InterPro" id="IPR016181">
    <property type="entry name" value="Acyl_CoA_acyltransferase"/>
</dbReference>
<dbReference type="InterPro" id="IPR000182">
    <property type="entry name" value="GNAT_dom"/>
</dbReference>
<dbReference type="InterPro" id="IPR050832">
    <property type="entry name" value="Bact_Acetyltransf"/>
</dbReference>
<keyword evidence="5" id="KW-1185">Reference proteome</keyword>
<name>A0ABQ1JTY2_9PROT</name>
<dbReference type="CDD" id="cd04301">
    <property type="entry name" value="NAT_SF"/>
    <property type="match status" value="1"/>
</dbReference>
<dbReference type="EMBL" id="BMKF01000002">
    <property type="protein sequence ID" value="GGB77810.1"/>
    <property type="molecule type" value="Genomic_DNA"/>
</dbReference>
<reference evidence="5" key="1">
    <citation type="journal article" date="2019" name="Int. J. Syst. Evol. Microbiol.">
        <title>The Global Catalogue of Microorganisms (GCM) 10K type strain sequencing project: providing services to taxonomists for standard genome sequencing and annotation.</title>
        <authorList>
            <consortium name="The Broad Institute Genomics Platform"/>
            <consortium name="The Broad Institute Genome Sequencing Center for Infectious Disease"/>
            <person name="Wu L."/>
            <person name="Ma J."/>
        </authorList>
    </citation>
    <scope>NUCLEOTIDE SEQUENCE [LARGE SCALE GENOMIC DNA]</scope>
    <source>
        <strain evidence="5">CGMCC 1.15928</strain>
    </source>
</reference>
<dbReference type="SUPFAM" id="SSF55729">
    <property type="entry name" value="Acyl-CoA N-acyltransferases (Nat)"/>
    <property type="match status" value="1"/>
</dbReference>
<sequence length="155" mass="17429">MPLSIQTADLDRKDFRELIAAHKALMLETSPPESSHALLIDGLKRPEMTVWEMRDGDKLVGCGALKVLSDGRSGEIKSMHTVAQFRGAGLGQAMLKHIMTEARSRYYSRLMLETGAQPAFAPARRLYERHGFDYCGPFEGYVRDPHSVFMMRALD</sequence>
<evidence type="ECO:0000256" key="2">
    <source>
        <dbReference type="ARBA" id="ARBA00023315"/>
    </source>
</evidence>
<keyword evidence="2" id="KW-0012">Acyltransferase</keyword>
<comment type="caution">
    <text evidence="4">The sequence shown here is derived from an EMBL/GenBank/DDBJ whole genome shotgun (WGS) entry which is preliminary data.</text>
</comment>
<gene>
    <name evidence="4" type="ORF">GCM10011503_28230</name>
</gene>
<dbReference type="RefSeq" id="WP_084393378.1">
    <property type="nucleotide sequence ID" value="NZ_BMKF01000002.1"/>
</dbReference>
<accession>A0ABQ1JTY2</accession>
<evidence type="ECO:0000259" key="3">
    <source>
        <dbReference type="PROSITE" id="PS51186"/>
    </source>
</evidence>